<feature type="domain" description="SpoVT-AbrB" evidence="2">
    <location>
        <begin position="1"/>
        <end position="45"/>
    </location>
</feature>
<dbReference type="InterPro" id="IPR007159">
    <property type="entry name" value="SpoVT-AbrB_dom"/>
</dbReference>
<gene>
    <name evidence="3" type="ORF">KL86SPO_20214</name>
</gene>
<dbReference type="InterPro" id="IPR037914">
    <property type="entry name" value="SpoVT-AbrB_sf"/>
</dbReference>
<keyword evidence="1" id="KW-0238">DNA-binding</keyword>
<evidence type="ECO:0000259" key="2">
    <source>
        <dbReference type="PROSITE" id="PS51740"/>
    </source>
</evidence>
<accession>A0A212LMJ1</accession>
<dbReference type="SMART" id="SM00966">
    <property type="entry name" value="SpoVT_AbrB"/>
    <property type="match status" value="1"/>
</dbReference>
<dbReference type="NCBIfam" id="TIGR01439">
    <property type="entry name" value="lp_hng_hel_AbrB"/>
    <property type="match status" value="1"/>
</dbReference>
<dbReference type="Pfam" id="PF04014">
    <property type="entry name" value="MazE_antitoxin"/>
    <property type="match status" value="1"/>
</dbReference>
<dbReference type="RefSeq" id="WP_288183230.1">
    <property type="nucleotide sequence ID" value="NZ_LT608335.1"/>
</dbReference>
<dbReference type="EMBL" id="FMJE01000002">
    <property type="protein sequence ID" value="SCM78737.1"/>
    <property type="molecule type" value="Genomic_DNA"/>
</dbReference>
<evidence type="ECO:0000256" key="1">
    <source>
        <dbReference type="PROSITE-ProRule" id="PRU01076"/>
    </source>
</evidence>
<sequence length="92" mass="10534">MLVELKQKSQVTIPAELLKKMKLKPGDKLEIEEKEGRLIITPVAIIPRDQLWYYSKEWQTGEMQAERQIGEGKVSLAKTKDELLKGLGLDEL</sequence>
<protein>
    <submittedName>
        <fullName evidence="3">Transcriptional regulator, AbrB family</fullName>
    </submittedName>
</protein>
<dbReference type="AlphaFoldDB" id="A0A212LMJ1"/>
<dbReference type="Gene3D" id="2.10.260.10">
    <property type="match status" value="1"/>
</dbReference>
<reference evidence="3" key="1">
    <citation type="submission" date="2016-08" db="EMBL/GenBank/DDBJ databases">
        <authorList>
            <person name="Seilhamer J.J."/>
        </authorList>
    </citation>
    <scope>NUCLEOTIDE SEQUENCE</scope>
    <source>
        <strain evidence="3">86</strain>
    </source>
</reference>
<proteinExistence type="predicted"/>
<name>A0A212LMJ1_9FIRM</name>
<dbReference type="SUPFAM" id="SSF89447">
    <property type="entry name" value="AbrB/MazE/MraZ-like"/>
    <property type="match status" value="1"/>
</dbReference>
<evidence type="ECO:0000313" key="3">
    <source>
        <dbReference type="EMBL" id="SCM78737.1"/>
    </source>
</evidence>
<dbReference type="GO" id="GO:0003677">
    <property type="term" value="F:DNA binding"/>
    <property type="evidence" value="ECO:0007669"/>
    <property type="project" value="UniProtKB-UniRule"/>
</dbReference>
<dbReference type="PROSITE" id="PS51740">
    <property type="entry name" value="SPOVT_ABRB"/>
    <property type="match status" value="1"/>
</dbReference>
<organism evidence="3">
    <name type="scientific">uncultured Sporomusa sp</name>
    <dbReference type="NCBI Taxonomy" id="307249"/>
    <lineage>
        <taxon>Bacteria</taxon>
        <taxon>Bacillati</taxon>
        <taxon>Bacillota</taxon>
        <taxon>Negativicutes</taxon>
        <taxon>Selenomonadales</taxon>
        <taxon>Sporomusaceae</taxon>
        <taxon>Sporomusa</taxon>
        <taxon>environmental samples</taxon>
    </lineage>
</organism>